<feature type="transmembrane region" description="Helical" evidence="9">
    <location>
        <begin position="215"/>
        <end position="234"/>
    </location>
</feature>
<dbReference type="PANTHER" id="PTHR31885:SF12">
    <property type="entry name" value="LYSOPLASMALOGENASE"/>
    <property type="match status" value="1"/>
</dbReference>
<evidence type="ECO:0000256" key="1">
    <source>
        <dbReference type="ARBA" id="ARBA00004141"/>
    </source>
</evidence>
<dbReference type="PANTHER" id="PTHR31885">
    <property type="entry name" value="GH04784P"/>
    <property type="match status" value="1"/>
</dbReference>
<feature type="transmembrane region" description="Helical" evidence="9">
    <location>
        <begin position="21"/>
        <end position="42"/>
    </location>
</feature>
<evidence type="ECO:0000256" key="9">
    <source>
        <dbReference type="SAM" id="Phobius"/>
    </source>
</evidence>
<keyword evidence="4 9" id="KW-1133">Transmembrane helix</keyword>
<evidence type="ECO:0000256" key="6">
    <source>
        <dbReference type="ARBA" id="ARBA00035673"/>
    </source>
</evidence>
<dbReference type="EMBL" id="JAACNH010000008">
    <property type="protein sequence ID" value="KAG8434104.1"/>
    <property type="molecule type" value="Genomic_DNA"/>
</dbReference>
<feature type="transmembrane region" description="Helical" evidence="9">
    <location>
        <begin position="48"/>
        <end position="69"/>
    </location>
</feature>
<evidence type="ECO:0000313" key="11">
    <source>
        <dbReference type="Proteomes" id="UP000812440"/>
    </source>
</evidence>
<dbReference type="GO" id="GO:0016020">
    <property type="term" value="C:membrane"/>
    <property type="evidence" value="ECO:0007669"/>
    <property type="project" value="UniProtKB-SubCell"/>
</dbReference>
<feature type="transmembrane region" description="Helical" evidence="9">
    <location>
        <begin position="81"/>
        <end position="98"/>
    </location>
</feature>
<evidence type="ECO:0000313" key="10">
    <source>
        <dbReference type="EMBL" id="KAG8434104.1"/>
    </source>
</evidence>
<dbReference type="Pfam" id="PF07947">
    <property type="entry name" value="YhhN"/>
    <property type="match status" value="1"/>
</dbReference>
<gene>
    <name evidence="10" type="ORF">GDO86_012468</name>
</gene>
<dbReference type="Proteomes" id="UP000812440">
    <property type="component" value="Chromosome 7"/>
</dbReference>
<evidence type="ECO:0000256" key="2">
    <source>
        <dbReference type="ARBA" id="ARBA00007375"/>
    </source>
</evidence>
<sequence length="245" mass="27778">MDILESHTRYKKSSLANARSVISKLLPFFISCCNYFVLWLPLSEPDLFHAFIKSLPILTLAFFVVVQSISQGRFSPYSKKIFVGLLFSAAGDICLLWTDFFLHGMVMFALAHLMYITAFGFRPLKLLLFIILALLCVAFNLLTSQYLNGPFIYMVPGYSVLIGTMAWRALSRLNLASYEFSWARTSSALGSLIFMVSDCVLAVDKFCFPISHSRAVIMSTYYGGQMFIALSITTKSEDDFMWKRK</sequence>
<evidence type="ECO:0000256" key="4">
    <source>
        <dbReference type="ARBA" id="ARBA00022989"/>
    </source>
</evidence>
<proteinExistence type="inferred from homology"/>
<evidence type="ECO:0000256" key="8">
    <source>
        <dbReference type="ARBA" id="ARBA00049560"/>
    </source>
</evidence>
<name>A0A8T2ISS8_9PIPI</name>
<protein>
    <recommendedName>
        <fullName evidence="6">lysoplasmalogenase</fullName>
        <ecNumber evidence="6">3.3.2.2</ecNumber>
    </recommendedName>
</protein>
<dbReference type="OrthoDB" id="2133758at2759"/>
<feature type="transmembrane region" description="Helical" evidence="9">
    <location>
        <begin position="182"/>
        <end position="203"/>
    </location>
</feature>
<comment type="caution">
    <text evidence="10">The sequence shown here is derived from an EMBL/GenBank/DDBJ whole genome shotgun (WGS) entry which is preliminary data.</text>
</comment>
<keyword evidence="11" id="KW-1185">Reference proteome</keyword>
<feature type="transmembrane region" description="Helical" evidence="9">
    <location>
        <begin position="126"/>
        <end position="145"/>
    </location>
</feature>
<comment type="subcellular location">
    <subcellularLocation>
        <location evidence="1">Membrane</location>
        <topology evidence="1">Multi-pass membrane protein</topology>
    </subcellularLocation>
</comment>
<evidence type="ECO:0000256" key="5">
    <source>
        <dbReference type="ARBA" id="ARBA00023136"/>
    </source>
</evidence>
<evidence type="ECO:0000256" key="7">
    <source>
        <dbReference type="ARBA" id="ARBA00049458"/>
    </source>
</evidence>
<dbReference type="AlphaFoldDB" id="A0A8T2ISS8"/>
<comment type="catalytic activity">
    <reaction evidence="8">
        <text>a 1-O-(1Z-alkenyl)-sn-glycero-3-phosphocholine + H2O = a 2,3-saturated aldehyde + sn-glycerol 3-phosphocholine</text>
        <dbReference type="Rhea" id="RHEA:22544"/>
        <dbReference type="ChEBI" id="CHEBI:15377"/>
        <dbReference type="ChEBI" id="CHEBI:16870"/>
        <dbReference type="ChEBI" id="CHEBI:73359"/>
        <dbReference type="ChEBI" id="CHEBI:77287"/>
        <dbReference type="EC" id="3.3.2.2"/>
    </reaction>
</comment>
<comment type="catalytic activity">
    <reaction evidence="7">
        <text>a 1-O-(1Z-alkenyl)-sn-glycero-3-phosphoethanolamine + H2O = a 2,3-saturated aldehyde + sn-glycero-3-phosphoethanolamine</text>
        <dbReference type="Rhea" id="RHEA:16905"/>
        <dbReference type="ChEBI" id="CHEBI:15377"/>
        <dbReference type="ChEBI" id="CHEBI:73359"/>
        <dbReference type="ChEBI" id="CHEBI:77288"/>
        <dbReference type="ChEBI" id="CHEBI:143890"/>
        <dbReference type="EC" id="3.3.2.2"/>
    </reaction>
</comment>
<keyword evidence="5 9" id="KW-0472">Membrane</keyword>
<dbReference type="InterPro" id="IPR012506">
    <property type="entry name" value="TMEM86B-like"/>
</dbReference>
<accession>A0A8T2ISS8</accession>
<feature type="transmembrane region" description="Helical" evidence="9">
    <location>
        <begin position="151"/>
        <end position="170"/>
    </location>
</feature>
<organism evidence="10 11">
    <name type="scientific">Hymenochirus boettgeri</name>
    <name type="common">Congo dwarf clawed frog</name>
    <dbReference type="NCBI Taxonomy" id="247094"/>
    <lineage>
        <taxon>Eukaryota</taxon>
        <taxon>Metazoa</taxon>
        <taxon>Chordata</taxon>
        <taxon>Craniata</taxon>
        <taxon>Vertebrata</taxon>
        <taxon>Euteleostomi</taxon>
        <taxon>Amphibia</taxon>
        <taxon>Batrachia</taxon>
        <taxon>Anura</taxon>
        <taxon>Pipoidea</taxon>
        <taxon>Pipidae</taxon>
        <taxon>Pipinae</taxon>
        <taxon>Hymenochirus</taxon>
    </lineage>
</organism>
<keyword evidence="3 9" id="KW-0812">Transmembrane</keyword>
<dbReference type="GO" id="GO:0047408">
    <property type="term" value="F:alkenylglycerophosphocholine hydrolase activity"/>
    <property type="evidence" value="ECO:0007669"/>
    <property type="project" value="UniProtKB-EC"/>
</dbReference>
<reference evidence="10" key="1">
    <citation type="thesis" date="2020" institute="ProQuest LLC" country="789 East Eisenhower Parkway, Ann Arbor, MI, USA">
        <title>Comparative Genomics and Chromosome Evolution.</title>
        <authorList>
            <person name="Mudd A.B."/>
        </authorList>
    </citation>
    <scope>NUCLEOTIDE SEQUENCE</scope>
    <source>
        <strain evidence="10">Female2</strain>
        <tissue evidence="10">Blood</tissue>
    </source>
</reference>
<evidence type="ECO:0000256" key="3">
    <source>
        <dbReference type="ARBA" id="ARBA00022692"/>
    </source>
</evidence>
<dbReference type="EC" id="3.3.2.2" evidence="6"/>
<comment type="similarity">
    <text evidence="2">Belongs to the TMEM86 family.</text>
</comment>